<proteinExistence type="inferred from homology"/>
<dbReference type="Pfam" id="PF13812">
    <property type="entry name" value="PPR_3"/>
    <property type="match status" value="1"/>
</dbReference>
<comment type="caution">
    <text evidence="4">The sequence shown here is derived from an EMBL/GenBank/DDBJ whole genome shotgun (WGS) entry which is preliminary data.</text>
</comment>
<keyword evidence="5" id="KW-1185">Reference proteome</keyword>
<organism evidence="4 5">
    <name type="scientific">Hevea brasiliensis</name>
    <name type="common">Para rubber tree</name>
    <name type="synonym">Siphonia brasiliensis</name>
    <dbReference type="NCBI Taxonomy" id="3981"/>
    <lineage>
        <taxon>Eukaryota</taxon>
        <taxon>Viridiplantae</taxon>
        <taxon>Streptophyta</taxon>
        <taxon>Embryophyta</taxon>
        <taxon>Tracheophyta</taxon>
        <taxon>Spermatophyta</taxon>
        <taxon>Magnoliopsida</taxon>
        <taxon>eudicotyledons</taxon>
        <taxon>Gunneridae</taxon>
        <taxon>Pentapetalae</taxon>
        <taxon>rosids</taxon>
        <taxon>fabids</taxon>
        <taxon>Malpighiales</taxon>
        <taxon>Euphorbiaceae</taxon>
        <taxon>Crotonoideae</taxon>
        <taxon>Micrandreae</taxon>
        <taxon>Hevea</taxon>
    </lineage>
</organism>
<dbReference type="InterPro" id="IPR011990">
    <property type="entry name" value="TPR-like_helical_dom_sf"/>
</dbReference>
<sequence length="454" mass="51648">MDAVNISSSVRLFSEILTHTDPKDIESALSSTGIPPAPDLVHQVLKLNYSNPSSSVVFFRWVGRAHKPTPYAWNLMVDLLGRNQLFDCMWDAIRSMKQENVLSMATFASVFGSYCAAGRFNEAIMSFEVMDKYGIQQDVVAVNSLLSAMCREDNQTIRALEFFERIKSKIPPDGDTFAILLEGWEKEGNPAKARITFDEMVVRIGWSPSNVPAYDAFLTTLVQASQIDEALKFLNVMKGKACIPGLKFFSNTLDMLCKQNDYVNSVPLWDTMLDSGVVPNLIMYNRMISLLCNKSDIDNAFRLLDEMVFNGAFPDILTYNMIFHRLIKDKKVSQVGKFFCEMIKNEMPPTYHDCAVAITVLMDGDDPEMAIEIWNYMVENHVLPLELDESANMLLIGLCNLGRLSEVRRFAEDMLDRKIKIYESTMSKLKTTFYKEGTSARDRFDSLSRRWRPS</sequence>
<evidence type="ECO:0000313" key="4">
    <source>
        <dbReference type="EMBL" id="KAJ9134909.1"/>
    </source>
</evidence>
<dbReference type="PANTHER" id="PTHR47938:SF35">
    <property type="entry name" value="PENTATRICOPEPTIDE REPEAT-CONTAINING PROTEIN 4, MITOCHONDRIAL-RELATED"/>
    <property type="match status" value="1"/>
</dbReference>
<name>A0ABQ9KDJ1_HEVBR</name>
<feature type="repeat" description="PPR" evidence="3">
    <location>
        <begin position="315"/>
        <end position="349"/>
    </location>
</feature>
<evidence type="ECO:0000256" key="1">
    <source>
        <dbReference type="ARBA" id="ARBA00007626"/>
    </source>
</evidence>
<dbReference type="InterPro" id="IPR002885">
    <property type="entry name" value="PPR_rpt"/>
</dbReference>
<dbReference type="Pfam" id="PF01535">
    <property type="entry name" value="PPR"/>
    <property type="match status" value="1"/>
</dbReference>
<feature type="repeat" description="PPR" evidence="3">
    <location>
        <begin position="280"/>
        <end position="314"/>
    </location>
</feature>
<evidence type="ECO:0008006" key="6">
    <source>
        <dbReference type="Google" id="ProtNLM"/>
    </source>
</evidence>
<dbReference type="PROSITE" id="PS51375">
    <property type="entry name" value="PPR"/>
    <property type="match status" value="4"/>
</dbReference>
<dbReference type="PANTHER" id="PTHR47938">
    <property type="entry name" value="RESPIRATORY COMPLEX I CHAPERONE (CIA84), PUTATIVE (AFU_ORTHOLOGUE AFUA_2G06020)-RELATED"/>
    <property type="match status" value="1"/>
</dbReference>
<evidence type="ECO:0000313" key="5">
    <source>
        <dbReference type="Proteomes" id="UP001174677"/>
    </source>
</evidence>
<dbReference type="EMBL" id="JARPOI010000018">
    <property type="protein sequence ID" value="KAJ9134909.1"/>
    <property type="molecule type" value="Genomic_DNA"/>
</dbReference>
<evidence type="ECO:0000256" key="3">
    <source>
        <dbReference type="PROSITE-ProRule" id="PRU00708"/>
    </source>
</evidence>
<keyword evidence="2" id="KW-0677">Repeat</keyword>
<reference evidence="4 5" key="1">
    <citation type="journal article" date="2023" name="Plant Biotechnol. J.">
        <title>Chromosome-level wild Hevea brasiliensis genome provides new tools for genomic-assisted breeding and valuable loci to elevate rubber yield.</title>
        <authorList>
            <person name="Cheng H."/>
            <person name="Song X."/>
            <person name="Hu Y."/>
            <person name="Wu T."/>
            <person name="Yang Q."/>
            <person name="An Z."/>
            <person name="Feng S."/>
            <person name="Deng Z."/>
            <person name="Wu W."/>
            <person name="Zeng X."/>
            <person name="Tu M."/>
            <person name="Wang X."/>
            <person name="Huang H."/>
        </authorList>
    </citation>
    <scope>NUCLEOTIDE SEQUENCE [LARGE SCALE GENOMIC DNA]</scope>
    <source>
        <strain evidence="4">MT/VB/25A 57/8</strain>
    </source>
</reference>
<dbReference type="Proteomes" id="UP001174677">
    <property type="component" value="Chromosome 18"/>
</dbReference>
<dbReference type="Gene3D" id="1.25.40.10">
    <property type="entry name" value="Tetratricopeptide repeat domain"/>
    <property type="match status" value="3"/>
</dbReference>
<gene>
    <name evidence="4" type="ORF">P3X46_032150</name>
</gene>
<dbReference type="Pfam" id="PF13041">
    <property type="entry name" value="PPR_2"/>
    <property type="match status" value="1"/>
</dbReference>
<evidence type="ECO:0000256" key="2">
    <source>
        <dbReference type="ARBA" id="ARBA00022737"/>
    </source>
</evidence>
<comment type="similarity">
    <text evidence="1">Belongs to the PPR family. P subfamily.</text>
</comment>
<feature type="repeat" description="PPR" evidence="3">
    <location>
        <begin position="103"/>
        <end position="137"/>
    </location>
</feature>
<protein>
    <recommendedName>
        <fullName evidence="6">Pentacotripeptide-repeat region of PRORP domain-containing protein</fullName>
    </recommendedName>
</protein>
<feature type="repeat" description="PPR" evidence="3">
    <location>
        <begin position="210"/>
        <end position="244"/>
    </location>
</feature>
<dbReference type="NCBIfam" id="TIGR00756">
    <property type="entry name" value="PPR"/>
    <property type="match status" value="1"/>
</dbReference>
<accession>A0ABQ9KDJ1</accession>